<dbReference type="EMBL" id="JBBPIX010000008">
    <property type="protein sequence ID" value="MEK6465470.1"/>
    <property type="molecule type" value="Genomic_DNA"/>
</dbReference>
<reference evidence="1 2" key="1">
    <citation type="submission" date="2024-03" db="EMBL/GenBank/DDBJ databases">
        <title>Draft genome sequence of Pseudonocardia carboxydivorans JCM 14827.</title>
        <authorList>
            <person name="Duangmal K."/>
        </authorList>
    </citation>
    <scope>NUCLEOTIDE SEQUENCE [LARGE SCALE GENOMIC DNA]</scope>
    <source>
        <strain evidence="1 2">JCM 14827</strain>
    </source>
</reference>
<dbReference type="InterPro" id="IPR029058">
    <property type="entry name" value="AB_hydrolase_fold"/>
</dbReference>
<organism evidence="1 2">
    <name type="scientific">Pseudonocardia alni subsp. carboxydivorans</name>
    <dbReference type="NCBI Taxonomy" id="415010"/>
    <lineage>
        <taxon>Bacteria</taxon>
        <taxon>Bacillati</taxon>
        <taxon>Actinomycetota</taxon>
        <taxon>Actinomycetes</taxon>
        <taxon>Pseudonocardiales</taxon>
        <taxon>Pseudonocardiaceae</taxon>
        <taxon>Pseudonocardia</taxon>
    </lineage>
</organism>
<protein>
    <recommendedName>
        <fullName evidence="3">Alpha/beta hydrolase family protein</fullName>
    </recommendedName>
</protein>
<dbReference type="RefSeq" id="WP_346101670.1">
    <property type="nucleotide sequence ID" value="NZ_BAAAOD010000001.1"/>
</dbReference>
<keyword evidence="2" id="KW-1185">Reference proteome</keyword>
<gene>
    <name evidence="1" type="ORF">WG925_17130</name>
</gene>
<sequence>MTTPPSRHRGIVLFGPGAGGDPGRYTTLTGALRDAGWDVLAPPAERFAPGTVTPGQLRTRVGLLHDALAVHPDRDTLPVVAVGHSIGGWAALCLAGARPCTRDGAELAVPAEPRVSRLVAIAPPVGWFAAPGALAAVTVPVAVHVGASDTVTPPSSTELLRAAPGPVTVTVHEGVGHFDVAMTELPPGERPAAGLDHRAFLDRLAAAVAGFLATP</sequence>
<dbReference type="Proteomes" id="UP001367513">
    <property type="component" value="Unassembled WGS sequence"/>
</dbReference>
<evidence type="ECO:0008006" key="3">
    <source>
        <dbReference type="Google" id="ProtNLM"/>
    </source>
</evidence>
<name>A0ABU9AGB5_PSEA5</name>
<evidence type="ECO:0000313" key="2">
    <source>
        <dbReference type="Proteomes" id="UP001367513"/>
    </source>
</evidence>
<comment type="caution">
    <text evidence="1">The sequence shown here is derived from an EMBL/GenBank/DDBJ whole genome shotgun (WGS) entry which is preliminary data.</text>
</comment>
<accession>A0ABU9AGB5</accession>
<proteinExistence type="predicted"/>
<evidence type="ECO:0000313" key="1">
    <source>
        <dbReference type="EMBL" id="MEK6465470.1"/>
    </source>
</evidence>
<dbReference type="SUPFAM" id="SSF53474">
    <property type="entry name" value="alpha/beta-Hydrolases"/>
    <property type="match status" value="1"/>
</dbReference>
<dbReference type="Gene3D" id="3.40.50.1820">
    <property type="entry name" value="alpha/beta hydrolase"/>
    <property type="match status" value="1"/>
</dbReference>